<feature type="domain" description="Sec39" evidence="6">
    <location>
        <begin position="13"/>
        <end position="162"/>
    </location>
</feature>
<keyword evidence="3" id="KW-0256">Endoplasmic reticulum</keyword>
<evidence type="ECO:0000256" key="1">
    <source>
        <dbReference type="ARBA" id="ARBA00004240"/>
    </source>
</evidence>
<protein>
    <submittedName>
        <fullName evidence="7">Protein transport protein sec39</fullName>
    </submittedName>
</protein>
<evidence type="ECO:0000256" key="5">
    <source>
        <dbReference type="SAM" id="MobiDB-lite"/>
    </source>
</evidence>
<keyword evidence="2" id="KW-0813">Transport</keyword>
<comment type="subcellular location">
    <subcellularLocation>
        <location evidence="1">Endoplasmic reticulum</location>
    </subcellularLocation>
</comment>
<evidence type="ECO:0000259" key="6">
    <source>
        <dbReference type="Pfam" id="PF08314"/>
    </source>
</evidence>
<evidence type="ECO:0000256" key="2">
    <source>
        <dbReference type="ARBA" id="ARBA00022448"/>
    </source>
</evidence>
<dbReference type="GO" id="GO:0005783">
    <property type="term" value="C:endoplasmic reticulum"/>
    <property type="evidence" value="ECO:0007669"/>
    <property type="project" value="UniProtKB-SubCell"/>
</dbReference>
<dbReference type="EMBL" id="LFJN01000025">
    <property type="protein sequence ID" value="KPI37308.1"/>
    <property type="molecule type" value="Genomic_DNA"/>
</dbReference>
<keyword evidence="8" id="KW-1185">Reference proteome</keyword>
<dbReference type="RefSeq" id="XP_017997271.1">
    <property type="nucleotide sequence ID" value="XM_018141338.1"/>
</dbReference>
<evidence type="ECO:0000256" key="3">
    <source>
        <dbReference type="ARBA" id="ARBA00022824"/>
    </source>
</evidence>
<reference evidence="7 8" key="1">
    <citation type="submission" date="2015-06" db="EMBL/GenBank/DDBJ databases">
        <title>Draft genome of the ant-associated black yeast Phialophora attae CBS 131958.</title>
        <authorList>
            <person name="Moreno L.F."/>
            <person name="Stielow B.J."/>
            <person name="de Hoog S."/>
            <person name="Vicente V.A."/>
            <person name="Weiss V.A."/>
            <person name="de Vries M."/>
            <person name="Cruz L.M."/>
            <person name="Souza E.M."/>
        </authorList>
    </citation>
    <scope>NUCLEOTIDE SEQUENCE [LARGE SCALE GENOMIC DNA]</scope>
    <source>
        <strain evidence="7 8">CBS 131958</strain>
    </source>
</reference>
<dbReference type="InterPro" id="IPR013244">
    <property type="entry name" value="Sec39_domain"/>
</dbReference>
<evidence type="ECO:0000313" key="7">
    <source>
        <dbReference type="EMBL" id="KPI37308.1"/>
    </source>
</evidence>
<keyword evidence="4" id="KW-0653">Protein transport</keyword>
<comment type="caution">
    <text evidence="7">The sequence shown here is derived from an EMBL/GenBank/DDBJ whole genome shotgun (WGS) entry which is preliminary data.</text>
</comment>
<dbReference type="GO" id="GO:0015031">
    <property type="term" value="P:protein transport"/>
    <property type="evidence" value="ECO:0007669"/>
    <property type="project" value="UniProtKB-KW"/>
</dbReference>
<gene>
    <name evidence="7" type="ORF">AB675_1446</name>
</gene>
<dbReference type="PANTHER" id="PTHR40787:SF3">
    <property type="entry name" value="PROTEIN TRANSPORT PROTEIN SEC39"/>
    <property type="match status" value="1"/>
</dbReference>
<accession>A0A0N0NJU8</accession>
<dbReference type="GO" id="GO:0006890">
    <property type="term" value="P:retrograde vesicle-mediated transport, Golgi to endoplasmic reticulum"/>
    <property type="evidence" value="ECO:0007669"/>
    <property type="project" value="InterPro"/>
</dbReference>
<evidence type="ECO:0000256" key="4">
    <source>
        <dbReference type="ARBA" id="ARBA00022927"/>
    </source>
</evidence>
<name>A0A0N0NJU8_9EURO</name>
<dbReference type="OrthoDB" id="342024at2759"/>
<dbReference type="AlphaFoldDB" id="A0A0N0NJU8"/>
<feature type="region of interest" description="Disordered" evidence="5">
    <location>
        <begin position="765"/>
        <end position="803"/>
    </location>
</feature>
<dbReference type="PANTHER" id="PTHR40787">
    <property type="entry name" value="SECRETED PROTEIN"/>
    <property type="match status" value="1"/>
</dbReference>
<evidence type="ECO:0000313" key="8">
    <source>
        <dbReference type="Proteomes" id="UP000038010"/>
    </source>
</evidence>
<dbReference type="VEuPathDB" id="FungiDB:AB675_1446"/>
<proteinExistence type="predicted"/>
<organism evidence="7 8">
    <name type="scientific">Cyphellophora attinorum</name>
    <dbReference type="NCBI Taxonomy" id="1664694"/>
    <lineage>
        <taxon>Eukaryota</taxon>
        <taxon>Fungi</taxon>
        <taxon>Dikarya</taxon>
        <taxon>Ascomycota</taxon>
        <taxon>Pezizomycotina</taxon>
        <taxon>Eurotiomycetes</taxon>
        <taxon>Chaetothyriomycetidae</taxon>
        <taxon>Chaetothyriales</taxon>
        <taxon>Cyphellophoraceae</taxon>
        <taxon>Cyphellophora</taxon>
    </lineage>
</organism>
<feature type="domain" description="Sec39" evidence="6">
    <location>
        <begin position="175"/>
        <end position="699"/>
    </location>
</feature>
<dbReference type="GeneID" id="28733218"/>
<feature type="compositionally biased region" description="Basic and acidic residues" evidence="5">
    <location>
        <begin position="782"/>
        <end position="800"/>
    </location>
</feature>
<dbReference type="Proteomes" id="UP000038010">
    <property type="component" value="Unassembled WGS sequence"/>
</dbReference>
<sequence>MTDLQRLSDVQVLLLAAQFISDVNVDSLRLLAAERADVLSERIIYRLLLTLYPTDETARSALLTLLRSTRFNFEDVSSLDGPIDAAAIADLSSGVAEAEAQHLHLNTLEALPAYPSASLFARFLVSWAHQLEAAGSSLEVVGELVQAFSYEDEDLAHWLRHIYYLSYDCSMTISTTGAIARDIEHVITPWVLGGTDANSAASWSDVYSWILSTSLKDFDAAADAFLTWNGPPNDSRLSDLAQLGFAIIYSDDAAEQQQSKTLHEIWARSTSLAGFTPIDLSNDELSVNNVSDLASGTEMSLAKTALLSKSNQLTTVSEATSQLLAGLLRTKEILSLYKVGRSIPSVAKLCLGQSAERQQHELGTILQQIPRLTTTDPDWQLLRRHLFWLHSWQPLTRARTEPTATIAYLGQLDPSEIDAQLLDAILANGQYQAAKHLYVESQNTFLSRADIEDHIIRSIYTTYDNASNGNRNRGGIKKASDALTVFKPSYPDSVELQAIEHLLKATHRLSFYQLVLQHGVPFRPVNLRAQKDPLSLVEKVLEQDPVAYSKLDDLVEVGRELVLSRPPKAGDVYGKSMDSRLLEAEQRVTFLAISSALANHDFNTAYSYITTRLLTRQSTQQPAEDDVSWRAAYAAGRYRPPSSPSALHDQISGLSKRMELLSLALTLAPSAQSLAEILGTWRRCEEEMEGLKSTALREERAFETGRAEELPGGFGFDDREWDAAETKQAQSRRTGTATYEEEAPVSLFEMARGAAGSLRKSAFPLSAGLEDRKHRSMPSQDSDERPGSAQDGDRVRKRDMVSNMVTSGLVSGMGWVLGAQPADRPGQQQQ</sequence>
<dbReference type="Pfam" id="PF08314">
    <property type="entry name" value="Sec39"/>
    <property type="match status" value="2"/>
</dbReference>